<dbReference type="STRING" id="485915.Dret_0026"/>
<evidence type="ECO:0000256" key="1">
    <source>
        <dbReference type="ARBA" id="ARBA00005417"/>
    </source>
</evidence>
<dbReference type="GO" id="GO:0016887">
    <property type="term" value="F:ATP hydrolysis activity"/>
    <property type="evidence" value="ECO:0007669"/>
    <property type="project" value="InterPro"/>
</dbReference>
<evidence type="ECO:0000313" key="7">
    <source>
        <dbReference type="Proteomes" id="UP000001052"/>
    </source>
</evidence>
<dbReference type="AlphaFoldDB" id="C8WZ53"/>
<keyword evidence="3" id="KW-0547">Nucleotide-binding</keyword>
<dbReference type="InterPro" id="IPR027417">
    <property type="entry name" value="P-loop_NTPase"/>
</dbReference>
<accession>C8WZ53</accession>
<dbReference type="OrthoDB" id="9809450at2"/>
<dbReference type="InterPro" id="IPR003439">
    <property type="entry name" value="ABC_transporter-like_ATP-bd"/>
</dbReference>
<keyword evidence="2" id="KW-0813">Transport</keyword>
<evidence type="ECO:0000313" key="6">
    <source>
        <dbReference type="EMBL" id="ACV67328.1"/>
    </source>
</evidence>
<dbReference type="HOGENOM" id="CLU_000604_1_11_7"/>
<dbReference type="Pfam" id="PF00005">
    <property type="entry name" value="ABC_tran"/>
    <property type="match status" value="1"/>
</dbReference>
<dbReference type="eggNOG" id="COG1121">
    <property type="taxonomic scope" value="Bacteria"/>
</dbReference>
<dbReference type="Proteomes" id="UP000001052">
    <property type="component" value="Chromosome"/>
</dbReference>
<dbReference type="SUPFAM" id="SSF52540">
    <property type="entry name" value="P-loop containing nucleoside triphosphate hydrolases"/>
    <property type="match status" value="1"/>
</dbReference>
<comment type="similarity">
    <text evidence="1">Belongs to the ABC transporter superfamily.</text>
</comment>
<dbReference type="PROSITE" id="PS50893">
    <property type="entry name" value="ABC_TRANSPORTER_2"/>
    <property type="match status" value="1"/>
</dbReference>
<evidence type="ECO:0000256" key="2">
    <source>
        <dbReference type="ARBA" id="ARBA00022448"/>
    </source>
</evidence>
<dbReference type="PANTHER" id="PTHR42734:SF17">
    <property type="entry name" value="METAL TRANSPORT SYSTEM ATP-BINDING PROTEIN TM_0124-RELATED"/>
    <property type="match status" value="1"/>
</dbReference>
<name>C8WZ53_DESRD</name>
<dbReference type="GO" id="GO:0005524">
    <property type="term" value="F:ATP binding"/>
    <property type="evidence" value="ECO:0007669"/>
    <property type="project" value="UniProtKB-KW"/>
</dbReference>
<keyword evidence="7" id="KW-1185">Reference proteome</keyword>
<evidence type="ECO:0000259" key="5">
    <source>
        <dbReference type="PROSITE" id="PS50893"/>
    </source>
</evidence>
<organism evidence="6 7">
    <name type="scientific">Desulfohalobium retbaense (strain ATCC 49708 / DSM 5692 / JCM 16813 / HR100)</name>
    <dbReference type="NCBI Taxonomy" id="485915"/>
    <lineage>
        <taxon>Bacteria</taxon>
        <taxon>Pseudomonadati</taxon>
        <taxon>Thermodesulfobacteriota</taxon>
        <taxon>Desulfovibrionia</taxon>
        <taxon>Desulfovibrionales</taxon>
        <taxon>Desulfohalobiaceae</taxon>
        <taxon>Desulfohalobium</taxon>
    </lineage>
</organism>
<dbReference type="EMBL" id="CP001734">
    <property type="protein sequence ID" value="ACV67328.1"/>
    <property type="molecule type" value="Genomic_DNA"/>
</dbReference>
<dbReference type="Gene3D" id="3.40.50.300">
    <property type="entry name" value="P-loop containing nucleotide triphosphate hydrolases"/>
    <property type="match status" value="1"/>
</dbReference>
<dbReference type="CDD" id="cd03235">
    <property type="entry name" value="ABC_Metallic_Cations"/>
    <property type="match status" value="1"/>
</dbReference>
<dbReference type="InterPro" id="IPR003593">
    <property type="entry name" value="AAA+_ATPase"/>
</dbReference>
<evidence type="ECO:0000256" key="3">
    <source>
        <dbReference type="ARBA" id="ARBA00022741"/>
    </source>
</evidence>
<dbReference type="InterPro" id="IPR050153">
    <property type="entry name" value="Metal_Ion_Import_ABC"/>
</dbReference>
<proteinExistence type="inferred from homology"/>
<dbReference type="PROSITE" id="PS00211">
    <property type="entry name" value="ABC_TRANSPORTER_1"/>
    <property type="match status" value="1"/>
</dbReference>
<gene>
    <name evidence="6" type="ordered locus">Dret_0026</name>
</gene>
<reference evidence="7" key="1">
    <citation type="submission" date="2009-09" db="EMBL/GenBank/DDBJ databases">
        <title>The complete chromosome of Desulfohalobium retbaense DSM 5692.</title>
        <authorList>
            <consortium name="US DOE Joint Genome Institute (JGI-PGF)"/>
            <person name="Lucas S."/>
            <person name="Copeland A."/>
            <person name="Lapidus A."/>
            <person name="Glavina del Rio T."/>
            <person name="Dalin E."/>
            <person name="Tice H."/>
            <person name="Bruce D."/>
            <person name="Goodwin L."/>
            <person name="Pitluck S."/>
            <person name="Kyrpides N."/>
            <person name="Mavromatis K."/>
            <person name="Ivanova N."/>
            <person name="Mikhailova N."/>
            <person name="Munk A.C."/>
            <person name="Brettin T."/>
            <person name="Detter J.C."/>
            <person name="Han C."/>
            <person name="Tapia R."/>
            <person name="Larimer F."/>
            <person name="Land M."/>
            <person name="Hauser L."/>
            <person name="Markowitz V."/>
            <person name="Cheng J.-F."/>
            <person name="Hugenholtz P."/>
            <person name="Woyke T."/>
            <person name="Wu D."/>
            <person name="Spring S."/>
            <person name="Klenk H.-P."/>
            <person name="Eisen J.A."/>
        </authorList>
    </citation>
    <scope>NUCLEOTIDE SEQUENCE [LARGE SCALE GENOMIC DNA]</scope>
    <source>
        <strain evidence="7">DSM 5692</strain>
    </source>
</reference>
<keyword evidence="4" id="KW-0067">ATP-binding</keyword>
<dbReference type="PANTHER" id="PTHR42734">
    <property type="entry name" value="METAL TRANSPORT SYSTEM ATP-BINDING PROTEIN TM_0124-RELATED"/>
    <property type="match status" value="1"/>
</dbReference>
<feature type="domain" description="ABC transporter" evidence="5">
    <location>
        <begin position="12"/>
        <end position="251"/>
    </location>
</feature>
<dbReference type="KEGG" id="drt:Dret_0026"/>
<dbReference type="SMART" id="SM00382">
    <property type="entry name" value="AAA"/>
    <property type="match status" value="1"/>
</dbReference>
<protein>
    <submittedName>
        <fullName evidence="6">ABC transporter related protein</fullName>
    </submittedName>
</protein>
<sequence length="273" mass="30242">MRHASSPKPPEVRDSQVVADIQGVDFAYTNGPKVLENVSLRILQGQYLAVLGPNGGGKTTLIKILLGLLKPQQGQISVFGQTPAQARPRIGYLPQYAENRDDFPVSVLDTVLMGVRTKKRWGMRYSAREREKALQSLEEVGLSGYTDRLLGHLSGGERQRVFIARALAADPELLILDEPTSNIDPQAKFCFYEFLAELKASVSIIVVSHDLSITTAHIDSIACVNKTLLYNARPEVTQEMFDLLYGMHERHTCPMAGFGPSHPGFLNRLQPRS</sequence>
<evidence type="ECO:0000256" key="4">
    <source>
        <dbReference type="ARBA" id="ARBA00022840"/>
    </source>
</evidence>
<reference evidence="6 7" key="2">
    <citation type="journal article" date="2010" name="Stand. Genomic Sci.">
        <title>Complete genome sequence of Desulfohalobium retbaense type strain (HR(100)).</title>
        <authorList>
            <person name="Spring S."/>
            <person name="Nolan M."/>
            <person name="Lapidus A."/>
            <person name="Glavina Del Rio T."/>
            <person name="Copeland A."/>
            <person name="Tice H."/>
            <person name="Cheng J.F."/>
            <person name="Lucas S."/>
            <person name="Land M."/>
            <person name="Chen F."/>
            <person name="Bruce D."/>
            <person name="Goodwin L."/>
            <person name="Pitluck S."/>
            <person name="Ivanova N."/>
            <person name="Mavromatis K."/>
            <person name="Mikhailova N."/>
            <person name="Pati A."/>
            <person name="Chen A."/>
            <person name="Palaniappan K."/>
            <person name="Hauser L."/>
            <person name="Chang Y.J."/>
            <person name="Jeffries C.D."/>
            <person name="Munk C."/>
            <person name="Kiss H."/>
            <person name="Chain P."/>
            <person name="Han C."/>
            <person name="Brettin T."/>
            <person name="Detter J.C."/>
            <person name="Schuler E."/>
            <person name="Goker M."/>
            <person name="Rohde M."/>
            <person name="Bristow J."/>
            <person name="Eisen J.A."/>
            <person name="Markowitz V."/>
            <person name="Hugenholtz P."/>
            <person name="Kyrpides N.C."/>
            <person name="Klenk H.P."/>
        </authorList>
    </citation>
    <scope>NUCLEOTIDE SEQUENCE [LARGE SCALE GENOMIC DNA]</scope>
    <source>
        <strain evidence="6 7">DSM 5692</strain>
    </source>
</reference>
<dbReference type="RefSeq" id="WP_015750488.1">
    <property type="nucleotide sequence ID" value="NC_013223.1"/>
</dbReference>
<dbReference type="InterPro" id="IPR017871">
    <property type="entry name" value="ABC_transporter-like_CS"/>
</dbReference>